<reference evidence="7" key="1">
    <citation type="journal article" date="2019" name="bioRxiv">
        <title>The Genome of the Zebra Mussel, Dreissena polymorpha: A Resource for Invasive Species Research.</title>
        <authorList>
            <person name="McCartney M.A."/>
            <person name="Auch B."/>
            <person name="Kono T."/>
            <person name="Mallez S."/>
            <person name="Zhang Y."/>
            <person name="Obille A."/>
            <person name="Becker A."/>
            <person name="Abrahante J.E."/>
            <person name="Garbe J."/>
            <person name="Badalamenti J.P."/>
            <person name="Herman A."/>
            <person name="Mangelson H."/>
            <person name="Liachko I."/>
            <person name="Sullivan S."/>
            <person name="Sone E.D."/>
            <person name="Koren S."/>
            <person name="Silverstein K.A.T."/>
            <person name="Beckman K.B."/>
            <person name="Gohl D.M."/>
        </authorList>
    </citation>
    <scope>NUCLEOTIDE SEQUENCE</scope>
    <source>
        <strain evidence="7">Duluth1</strain>
        <tissue evidence="7">Whole animal</tissue>
    </source>
</reference>
<dbReference type="PANTHER" id="PTHR13315">
    <property type="entry name" value="METALLO PHOSPHOESTERASE RELATED"/>
    <property type="match status" value="1"/>
</dbReference>
<evidence type="ECO:0000313" key="8">
    <source>
        <dbReference type="Proteomes" id="UP000828390"/>
    </source>
</evidence>
<keyword evidence="2 5" id="KW-0812">Transmembrane</keyword>
<dbReference type="EMBL" id="JAIWYP010000002">
    <property type="protein sequence ID" value="KAH3861292.1"/>
    <property type="molecule type" value="Genomic_DNA"/>
</dbReference>
<evidence type="ECO:0000256" key="2">
    <source>
        <dbReference type="ARBA" id="ARBA00022692"/>
    </source>
</evidence>
<comment type="subcellular location">
    <subcellularLocation>
        <location evidence="1">Membrane</location>
        <topology evidence="1">Multi-pass membrane protein</topology>
    </subcellularLocation>
</comment>
<protein>
    <recommendedName>
        <fullName evidence="6">Calcineurin-like phosphoesterase domain-containing protein</fullName>
    </recommendedName>
</protein>
<dbReference type="Pfam" id="PF00149">
    <property type="entry name" value="Metallophos"/>
    <property type="match status" value="1"/>
</dbReference>
<dbReference type="OrthoDB" id="5977743at2759"/>
<reference evidence="7" key="2">
    <citation type="submission" date="2020-11" db="EMBL/GenBank/DDBJ databases">
        <authorList>
            <person name="McCartney M.A."/>
            <person name="Auch B."/>
            <person name="Kono T."/>
            <person name="Mallez S."/>
            <person name="Becker A."/>
            <person name="Gohl D.M."/>
            <person name="Silverstein K.A.T."/>
            <person name="Koren S."/>
            <person name="Bechman K.B."/>
            <person name="Herman A."/>
            <person name="Abrahante J.E."/>
            <person name="Garbe J."/>
        </authorList>
    </citation>
    <scope>NUCLEOTIDE SEQUENCE</scope>
    <source>
        <strain evidence="7">Duluth1</strain>
        <tissue evidence="7">Whole animal</tissue>
    </source>
</reference>
<dbReference type="SUPFAM" id="SSF56300">
    <property type="entry name" value="Metallo-dependent phosphatases"/>
    <property type="match status" value="1"/>
</dbReference>
<evidence type="ECO:0000256" key="3">
    <source>
        <dbReference type="ARBA" id="ARBA00022989"/>
    </source>
</evidence>
<dbReference type="InterPro" id="IPR033308">
    <property type="entry name" value="PGAP5/Cdc1/Ted1"/>
</dbReference>
<dbReference type="GO" id="GO:0005783">
    <property type="term" value="C:endoplasmic reticulum"/>
    <property type="evidence" value="ECO:0007669"/>
    <property type="project" value="TreeGrafter"/>
</dbReference>
<evidence type="ECO:0000256" key="5">
    <source>
        <dbReference type="SAM" id="Phobius"/>
    </source>
</evidence>
<dbReference type="GO" id="GO:0016020">
    <property type="term" value="C:membrane"/>
    <property type="evidence" value="ECO:0007669"/>
    <property type="project" value="UniProtKB-SubCell"/>
</dbReference>
<dbReference type="AlphaFoldDB" id="A0A9D4LM76"/>
<evidence type="ECO:0000259" key="6">
    <source>
        <dbReference type="Pfam" id="PF00149"/>
    </source>
</evidence>
<keyword evidence="3 5" id="KW-1133">Transmembrane helix</keyword>
<name>A0A9D4LM76_DREPO</name>
<keyword evidence="4 5" id="KW-0472">Membrane</keyword>
<organism evidence="7 8">
    <name type="scientific">Dreissena polymorpha</name>
    <name type="common">Zebra mussel</name>
    <name type="synonym">Mytilus polymorpha</name>
    <dbReference type="NCBI Taxonomy" id="45954"/>
    <lineage>
        <taxon>Eukaryota</taxon>
        <taxon>Metazoa</taxon>
        <taxon>Spiralia</taxon>
        <taxon>Lophotrochozoa</taxon>
        <taxon>Mollusca</taxon>
        <taxon>Bivalvia</taxon>
        <taxon>Autobranchia</taxon>
        <taxon>Heteroconchia</taxon>
        <taxon>Euheterodonta</taxon>
        <taxon>Imparidentia</taxon>
        <taxon>Neoheterodontei</taxon>
        <taxon>Myida</taxon>
        <taxon>Dreissenoidea</taxon>
        <taxon>Dreissenidae</taxon>
        <taxon>Dreissena</taxon>
    </lineage>
</organism>
<feature type="transmembrane region" description="Helical" evidence="5">
    <location>
        <begin position="328"/>
        <end position="347"/>
    </location>
</feature>
<comment type="caution">
    <text evidence="7">The sequence shown here is derived from an EMBL/GenBank/DDBJ whole genome shotgun (WGS) entry which is preliminary data.</text>
</comment>
<dbReference type="InterPro" id="IPR004843">
    <property type="entry name" value="Calcineurin-like_PHP"/>
</dbReference>
<evidence type="ECO:0000256" key="4">
    <source>
        <dbReference type="ARBA" id="ARBA00023136"/>
    </source>
</evidence>
<dbReference type="InterPro" id="IPR029052">
    <property type="entry name" value="Metallo-depent_PP-like"/>
</dbReference>
<dbReference type="Gene3D" id="3.60.21.10">
    <property type="match status" value="1"/>
</dbReference>
<feature type="transmembrane region" description="Helical" evidence="5">
    <location>
        <begin position="12"/>
        <end position="31"/>
    </location>
</feature>
<sequence>MLINGWPIRKDAKIFLAALLLVVFMNEYIVYKIQSYRWPTFPDIDRDLNKCQVALLIGDPQLQGYQDESFFPFGMITRWDVDRYLWKTFAHAFDYSQPDVIIFLGDLFDEGSKAFPEEYKSTLDRFQSIFPQTSYMKTIYIPGDNDIGGEDYDIPFQWKRDRYERTFGNVSDLIKFGFVDYAKLDIVSYQLSERKLKDAQDLQKKITSPITVMLNHNLMSVNVKHFVYPITRRLRPKLIFSAHFHTAWLHSCTDCLRDDEYSWDISKQELTYLDSYLTLDMTATNSMFEITVPTASYRMGTPNIGYGLAIISADKTVQFTVLWSPRRYTMLIAYLIVLALGSLLMCLTRCSRRPR</sequence>
<dbReference type="GO" id="GO:0006506">
    <property type="term" value="P:GPI anchor biosynthetic process"/>
    <property type="evidence" value="ECO:0007669"/>
    <property type="project" value="InterPro"/>
</dbReference>
<dbReference type="GO" id="GO:0016787">
    <property type="term" value="F:hydrolase activity"/>
    <property type="evidence" value="ECO:0007669"/>
    <property type="project" value="InterPro"/>
</dbReference>
<dbReference type="PANTHER" id="PTHR13315:SF4">
    <property type="entry name" value="METALLOPHOSPHOESTERASE, ISOFORM E"/>
    <property type="match status" value="1"/>
</dbReference>
<keyword evidence="8" id="KW-1185">Reference proteome</keyword>
<proteinExistence type="predicted"/>
<gene>
    <name evidence="7" type="ORF">DPMN_024219</name>
</gene>
<evidence type="ECO:0000313" key="7">
    <source>
        <dbReference type="EMBL" id="KAH3861292.1"/>
    </source>
</evidence>
<evidence type="ECO:0000256" key="1">
    <source>
        <dbReference type="ARBA" id="ARBA00004141"/>
    </source>
</evidence>
<dbReference type="Proteomes" id="UP000828390">
    <property type="component" value="Unassembled WGS sequence"/>
</dbReference>
<feature type="domain" description="Calcineurin-like phosphoesterase" evidence="6">
    <location>
        <begin position="56"/>
        <end position="246"/>
    </location>
</feature>
<accession>A0A9D4LM76</accession>